<dbReference type="Gene3D" id="2.60.40.60">
    <property type="entry name" value="Cadherins"/>
    <property type="match status" value="1"/>
</dbReference>
<dbReference type="InterPro" id="IPR050174">
    <property type="entry name" value="Protocadherin/Cadherin-CA"/>
</dbReference>
<dbReference type="Proteomes" id="UP000597762">
    <property type="component" value="Unassembled WGS sequence"/>
</dbReference>
<proteinExistence type="predicted"/>
<comment type="subcellular location">
    <subcellularLocation>
        <location evidence="1">Cell membrane</location>
        <topology evidence="1">Single-pass type I membrane protein</topology>
    </subcellularLocation>
</comment>
<evidence type="ECO:0000256" key="3">
    <source>
        <dbReference type="ARBA" id="ARBA00022692"/>
    </source>
</evidence>
<evidence type="ECO:0000256" key="5">
    <source>
        <dbReference type="ARBA" id="ARBA00022737"/>
    </source>
</evidence>
<keyword evidence="5" id="KW-0677">Repeat</keyword>
<dbReference type="EMBL" id="CAHIKZ030002523">
    <property type="protein sequence ID" value="CAE1288249.1"/>
    <property type="molecule type" value="Genomic_DNA"/>
</dbReference>
<keyword evidence="7" id="KW-0130">Cell adhesion</keyword>
<dbReference type="PROSITE" id="PS50268">
    <property type="entry name" value="CADHERIN_2"/>
    <property type="match status" value="1"/>
</dbReference>
<dbReference type="FunFam" id="2.60.40.60:FF:000004">
    <property type="entry name" value="Protocadherin 1 gamma 2"/>
    <property type="match status" value="1"/>
</dbReference>
<evidence type="ECO:0000256" key="6">
    <source>
        <dbReference type="ARBA" id="ARBA00022837"/>
    </source>
</evidence>
<dbReference type="PANTHER" id="PTHR24028:SF146">
    <property type="entry name" value="CADHERIN 96CB, ISOFORM D-RELATED"/>
    <property type="match status" value="1"/>
</dbReference>
<dbReference type="PANTHER" id="PTHR24028">
    <property type="entry name" value="CADHERIN-87A"/>
    <property type="match status" value="1"/>
</dbReference>
<accession>A0A812D6R0</accession>
<feature type="transmembrane region" description="Helical" evidence="12">
    <location>
        <begin position="134"/>
        <end position="158"/>
    </location>
</feature>
<dbReference type="GO" id="GO:0005509">
    <property type="term" value="F:calcium ion binding"/>
    <property type="evidence" value="ECO:0007669"/>
    <property type="project" value="UniProtKB-UniRule"/>
</dbReference>
<evidence type="ECO:0000313" key="14">
    <source>
        <dbReference type="EMBL" id="CAE1288249.1"/>
    </source>
</evidence>
<keyword evidence="6 11" id="KW-0106">Calcium</keyword>
<name>A0A812D6R0_ACAPH</name>
<evidence type="ECO:0000256" key="10">
    <source>
        <dbReference type="ARBA" id="ARBA00023180"/>
    </source>
</evidence>
<dbReference type="InterPro" id="IPR002126">
    <property type="entry name" value="Cadherin-like_dom"/>
</dbReference>
<feature type="domain" description="Cadherin" evidence="13">
    <location>
        <begin position="33"/>
        <end position="119"/>
    </location>
</feature>
<dbReference type="InterPro" id="IPR015919">
    <property type="entry name" value="Cadherin-like_sf"/>
</dbReference>
<evidence type="ECO:0000256" key="4">
    <source>
        <dbReference type="ARBA" id="ARBA00022729"/>
    </source>
</evidence>
<dbReference type="CDD" id="cd11304">
    <property type="entry name" value="Cadherin_repeat"/>
    <property type="match status" value="1"/>
</dbReference>
<dbReference type="OrthoDB" id="6252479at2759"/>
<gene>
    <name evidence="14" type="ORF">SPHA_47035</name>
</gene>
<evidence type="ECO:0000256" key="1">
    <source>
        <dbReference type="ARBA" id="ARBA00004251"/>
    </source>
</evidence>
<keyword evidence="3 12" id="KW-0812">Transmembrane</keyword>
<sequence>MDVNDNVPYFVYPETDPYTFEIHYPPLLTPNNITVVQARDNDSRENAFLNYQIARGNDKQLFNINRYSGQLSFNPIVTKNDEGLYNLQIVVKDSGYPVQSAMTTLSLLLTVANETTQSLSAVQITSDIKVHKSLAVVTVLIAMTVSVIVVASVTLGVVRAKDRFQNAREEDSDDSGKCLSKQRRLMGFSQQTIPQFGCSTSKPEALDKIRDSRLLTFRQESDCFLKESENDEQRCDPALSTNRNQQVSSIFRIK</sequence>
<keyword evidence="4" id="KW-0732">Signal</keyword>
<keyword evidence="2" id="KW-1003">Cell membrane</keyword>
<evidence type="ECO:0000256" key="12">
    <source>
        <dbReference type="SAM" id="Phobius"/>
    </source>
</evidence>
<reference evidence="14" key="1">
    <citation type="submission" date="2021-01" db="EMBL/GenBank/DDBJ databases">
        <authorList>
            <person name="Li R."/>
            <person name="Bekaert M."/>
        </authorList>
    </citation>
    <scope>NUCLEOTIDE SEQUENCE</scope>
    <source>
        <strain evidence="14">Farmed</strain>
    </source>
</reference>
<dbReference type="Pfam" id="PF00028">
    <property type="entry name" value="Cadherin"/>
    <property type="match status" value="1"/>
</dbReference>
<dbReference type="AlphaFoldDB" id="A0A812D6R0"/>
<evidence type="ECO:0000313" key="15">
    <source>
        <dbReference type="Proteomes" id="UP000597762"/>
    </source>
</evidence>
<keyword evidence="10" id="KW-0325">Glycoprotein</keyword>
<protein>
    <submittedName>
        <fullName evidence="14">PCDHD1</fullName>
    </submittedName>
</protein>
<evidence type="ECO:0000256" key="11">
    <source>
        <dbReference type="PROSITE-ProRule" id="PRU00043"/>
    </source>
</evidence>
<dbReference type="GO" id="GO:0005886">
    <property type="term" value="C:plasma membrane"/>
    <property type="evidence" value="ECO:0007669"/>
    <property type="project" value="UniProtKB-SubCell"/>
</dbReference>
<evidence type="ECO:0000256" key="8">
    <source>
        <dbReference type="ARBA" id="ARBA00022989"/>
    </source>
</evidence>
<keyword evidence="15" id="KW-1185">Reference proteome</keyword>
<keyword evidence="9 12" id="KW-0472">Membrane</keyword>
<comment type="caution">
    <text evidence="14">The sequence shown here is derived from an EMBL/GenBank/DDBJ whole genome shotgun (WGS) entry which is preliminary data.</text>
</comment>
<evidence type="ECO:0000256" key="2">
    <source>
        <dbReference type="ARBA" id="ARBA00022475"/>
    </source>
</evidence>
<organism evidence="14 15">
    <name type="scientific">Acanthosepion pharaonis</name>
    <name type="common">Pharaoh cuttlefish</name>
    <name type="synonym">Sepia pharaonis</name>
    <dbReference type="NCBI Taxonomy" id="158019"/>
    <lineage>
        <taxon>Eukaryota</taxon>
        <taxon>Metazoa</taxon>
        <taxon>Spiralia</taxon>
        <taxon>Lophotrochozoa</taxon>
        <taxon>Mollusca</taxon>
        <taxon>Cephalopoda</taxon>
        <taxon>Coleoidea</taxon>
        <taxon>Decapodiformes</taxon>
        <taxon>Sepiida</taxon>
        <taxon>Sepiina</taxon>
        <taxon>Sepiidae</taxon>
        <taxon>Acanthosepion</taxon>
    </lineage>
</organism>
<keyword evidence="8 12" id="KW-1133">Transmembrane helix</keyword>
<dbReference type="SUPFAM" id="SSF49313">
    <property type="entry name" value="Cadherin-like"/>
    <property type="match status" value="1"/>
</dbReference>
<evidence type="ECO:0000259" key="13">
    <source>
        <dbReference type="PROSITE" id="PS50268"/>
    </source>
</evidence>
<dbReference type="GO" id="GO:0007156">
    <property type="term" value="P:homophilic cell adhesion via plasma membrane adhesion molecules"/>
    <property type="evidence" value="ECO:0007669"/>
    <property type="project" value="InterPro"/>
</dbReference>
<evidence type="ECO:0000256" key="9">
    <source>
        <dbReference type="ARBA" id="ARBA00023136"/>
    </source>
</evidence>
<dbReference type="SMART" id="SM00112">
    <property type="entry name" value="CA"/>
    <property type="match status" value="1"/>
</dbReference>
<evidence type="ECO:0000256" key="7">
    <source>
        <dbReference type="ARBA" id="ARBA00022889"/>
    </source>
</evidence>